<name>A0A284QQL5_ARMOS</name>
<keyword evidence="2" id="KW-1185">Reference proteome</keyword>
<sequence>MNTTNAMLYLNAVALSIPEPVLPPKALNCQISGILRATRPFLDTDRDWILQNIEILEQQLSVYDALLNRIDEVTSEMQRRRDAVHKSMAAYSSTLAPIRRLPSDILRVVFHEVQISLWWNPQELLGPSTELASLDFSQGPWELSHVCGAWRDVILSYPQLWSRIALQFWTGRPAETLHHTLSALQAMILRSAQHPLDIVFNLEDGEHEDVATEVFPMILEESYRWRSMELHLSLPLLEQLKLVRGRIPSLESLIMEIPCDLPESVEELPEDVRSVFTDAPRLQKVTLHHTSGPSDFILPLHITHLATYMGNVSNVEAYQSLVECHIALPAIPDPNFSPPRPIHLPNVRRLFVSSPDILPWLRLPSLEDLMISNCPSFRSDTNAVVSMMNEFVYRSRCSLTRLAIHNPVSHNQVFINDCLLLMDSLVYLEIGLFWNMEVKVISDALASSAFLATLQHLSLCIPWTQPSLLDPLTATISSRSRNLCSIRISCGRAGDVERVNEHLAPLWPLGLPMTVLIDGDYKYDVIDRFGRF</sequence>
<protein>
    <submittedName>
        <fullName evidence="1">Uncharacterized protein</fullName>
    </submittedName>
</protein>
<evidence type="ECO:0000313" key="2">
    <source>
        <dbReference type="Proteomes" id="UP000219338"/>
    </source>
</evidence>
<evidence type="ECO:0000313" key="1">
    <source>
        <dbReference type="EMBL" id="SJK98766.1"/>
    </source>
</evidence>
<dbReference type="Proteomes" id="UP000219338">
    <property type="component" value="Unassembled WGS sequence"/>
</dbReference>
<reference evidence="2" key="1">
    <citation type="journal article" date="2017" name="Nat. Ecol. Evol.">
        <title>Genome expansion and lineage-specific genetic innovations in the forest pathogenic fungi Armillaria.</title>
        <authorList>
            <person name="Sipos G."/>
            <person name="Prasanna A.N."/>
            <person name="Walter M.C."/>
            <person name="O'Connor E."/>
            <person name="Balint B."/>
            <person name="Krizsan K."/>
            <person name="Kiss B."/>
            <person name="Hess J."/>
            <person name="Varga T."/>
            <person name="Slot J."/>
            <person name="Riley R."/>
            <person name="Boka B."/>
            <person name="Rigling D."/>
            <person name="Barry K."/>
            <person name="Lee J."/>
            <person name="Mihaltcheva S."/>
            <person name="LaButti K."/>
            <person name="Lipzen A."/>
            <person name="Waldron R."/>
            <person name="Moloney N.M."/>
            <person name="Sperisen C."/>
            <person name="Kredics L."/>
            <person name="Vagvoelgyi C."/>
            <person name="Patrignani A."/>
            <person name="Fitzpatrick D."/>
            <person name="Nagy I."/>
            <person name="Doyle S."/>
            <person name="Anderson J.B."/>
            <person name="Grigoriev I.V."/>
            <person name="Gueldener U."/>
            <person name="Muensterkoetter M."/>
            <person name="Nagy L.G."/>
        </authorList>
    </citation>
    <scope>NUCLEOTIDE SEQUENCE [LARGE SCALE GENOMIC DNA]</scope>
    <source>
        <strain evidence="2">C18/9</strain>
    </source>
</reference>
<dbReference type="OMA" id="FHEVQIS"/>
<organism evidence="1 2">
    <name type="scientific">Armillaria ostoyae</name>
    <name type="common">Armillaria root rot fungus</name>
    <dbReference type="NCBI Taxonomy" id="47428"/>
    <lineage>
        <taxon>Eukaryota</taxon>
        <taxon>Fungi</taxon>
        <taxon>Dikarya</taxon>
        <taxon>Basidiomycota</taxon>
        <taxon>Agaricomycotina</taxon>
        <taxon>Agaricomycetes</taxon>
        <taxon>Agaricomycetidae</taxon>
        <taxon>Agaricales</taxon>
        <taxon>Marasmiineae</taxon>
        <taxon>Physalacriaceae</taxon>
        <taxon>Armillaria</taxon>
    </lineage>
</organism>
<proteinExistence type="predicted"/>
<accession>A0A284QQL5</accession>
<dbReference type="EMBL" id="FUEG01000001">
    <property type="protein sequence ID" value="SJK98766.1"/>
    <property type="molecule type" value="Genomic_DNA"/>
</dbReference>
<dbReference type="STRING" id="47428.A0A284QQL5"/>
<gene>
    <name evidence="1" type="ORF">ARMOST_02035</name>
</gene>
<dbReference type="AlphaFoldDB" id="A0A284QQL5"/>
<dbReference type="OrthoDB" id="2953888at2759"/>